<dbReference type="PROSITE" id="PS01129">
    <property type="entry name" value="PSI_RLU"/>
    <property type="match status" value="1"/>
</dbReference>
<dbReference type="Pfam" id="PF00849">
    <property type="entry name" value="PseudoU_synth_2"/>
    <property type="match status" value="1"/>
</dbReference>
<dbReference type="InterPro" id="IPR020103">
    <property type="entry name" value="PsdUridine_synth_cat_dom_sf"/>
</dbReference>
<name>A0ABR2ZFU9_9AGAR</name>
<sequence length="142" mass="15189">MAVLNKYSGVETQVGLTSLHDVADGYSAGLAESVNQNERDVLFPVHRLDKATTGCLVFGRTKDMARELSRQFKGRTIEKTYYAVVRGGSESFKESSGTMNRAIEVSPEGLATLAPLGRESPHGTSVTKWELVGSSAADAHGA</sequence>
<accession>A0ABR2ZFU9</accession>
<dbReference type="Gene3D" id="3.30.2350.10">
    <property type="entry name" value="Pseudouridine synthase"/>
    <property type="match status" value="1"/>
</dbReference>
<evidence type="ECO:0000256" key="1">
    <source>
        <dbReference type="ARBA" id="ARBA00010876"/>
    </source>
</evidence>
<dbReference type="PANTHER" id="PTHR21600">
    <property type="entry name" value="MITOCHONDRIAL RNA PSEUDOURIDINE SYNTHASE"/>
    <property type="match status" value="1"/>
</dbReference>
<feature type="domain" description="Pseudouridine synthase RsuA/RluA-like" evidence="2">
    <location>
        <begin position="2"/>
        <end position="119"/>
    </location>
</feature>
<dbReference type="SUPFAM" id="SSF55120">
    <property type="entry name" value="Pseudouridine synthase"/>
    <property type="match status" value="1"/>
</dbReference>
<dbReference type="PANTHER" id="PTHR21600:SF87">
    <property type="entry name" value="RNA PSEUDOURIDYLATE SYNTHASE DOMAIN-CONTAINING PROTEIN 1"/>
    <property type="match status" value="1"/>
</dbReference>
<evidence type="ECO:0000313" key="4">
    <source>
        <dbReference type="Proteomes" id="UP001437256"/>
    </source>
</evidence>
<dbReference type="InterPro" id="IPR006224">
    <property type="entry name" value="PsdUridine_synth_RluA-like_CS"/>
</dbReference>
<dbReference type="EMBL" id="JBBXMP010000191">
    <property type="protein sequence ID" value="KAL0060125.1"/>
    <property type="molecule type" value="Genomic_DNA"/>
</dbReference>
<dbReference type="Proteomes" id="UP001437256">
    <property type="component" value="Unassembled WGS sequence"/>
</dbReference>
<comment type="caution">
    <text evidence="3">The sequence shown here is derived from an EMBL/GenBank/DDBJ whole genome shotgun (WGS) entry which is preliminary data.</text>
</comment>
<protein>
    <recommendedName>
        <fullName evidence="2">Pseudouridine synthase RsuA/RluA-like domain-containing protein</fullName>
    </recommendedName>
</protein>
<evidence type="ECO:0000313" key="3">
    <source>
        <dbReference type="EMBL" id="KAL0060125.1"/>
    </source>
</evidence>
<dbReference type="InterPro" id="IPR050188">
    <property type="entry name" value="RluA_PseudoU_synthase"/>
</dbReference>
<organism evidence="3 4">
    <name type="scientific">Marasmius tenuissimus</name>
    <dbReference type="NCBI Taxonomy" id="585030"/>
    <lineage>
        <taxon>Eukaryota</taxon>
        <taxon>Fungi</taxon>
        <taxon>Dikarya</taxon>
        <taxon>Basidiomycota</taxon>
        <taxon>Agaricomycotina</taxon>
        <taxon>Agaricomycetes</taxon>
        <taxon>Agaricomycetidae</taxon>
        <taxon>Agaricales</taxon>
        <taxon>Marasmiineae</taxon>
        <taxon>Marasmiaceae</taxon>
        <taxon>Marasmius</taxon>
    </lineage>
</organism>
<dbReference type="CDD" id="cd02869">
    <property type="entry name" value="PseudoU_synth_RluA_like"/>
    <property type="match status" value="1"/>
</dbReference>
<comment type="similarity">
    <text evidence="1">Belongs to the pseudouridine synthase RluA family.</text>
</comment>
<dbReference type="InterPro" id="IPR006145">
    <property type="entry name" value="PsdUridine_synth_RsuA/RluA"/>
</dbReference>
<gene>
    <name evidence="3" type="ORF">AAF712_013097</name>
</gene>
<evidence type="ECO:0000259" key="2">
    <source>
        <dbReference type="Pfam" id="PF00849"/>
    </source>
</evidence>
<proteinExistence type="inferred from homology"/>
<keyword evidence="4" id="KW-1185">Reference proteome</keyword>
<reference evidence="3 4" key="1">
    <citation type="submission" date="2024-05" db="EMBL/GenBank/DDBJ databases">
        <title>A draft genome resource for the thread blight pathogen Marasmius tenuissimus strain MS-2.</title>
        <authorList>
            <person name="Yulfo-Soto G.E."/>
            <person name="Baruah I.K."/>
            <person name="Amoako-Attah I."/>
            <person name="Bukari Y."/>
            <person name="Meinhardt L.W."/>
            <person name="Bailey B.A."/>
            <person name="Cohen S.P."/>
        </authorList>
    </citation>
    <scope>NUCLEOTIDE SEQUENCE [LARGE SCALE GENOMIC DNA]</scope>
    <source>
        <strain evidence="3 4">MS-2</strain>
    </source>
</reference>